<dbReference type="Proteomes" id="UP000287171">
    <property type="component" value="Unassembled WGS sequence"/>
</dbReference>
<accession>A0A402B4G0</accession>
<gene>
    <name evidence="1" type="ORF">KDA_17040</name>
</gene>
<keyword evidence="2" id="KW-1185">Reference proteome</keyword>
<dbReference type="Gene3D" id="2.60.40.230">
    <property type="entry name" value="Neocarzinostatin-like"/>
    <property type="match status" value="1"/>
</dbReference>
<reference evidence="2" key="1">
    <citation type="submission" date="2018-12" db="EMBL/GenBank/DDBJ databases">
        <title>Tengunoibacter tsumagoiensis gen. nov., sp. nov., Dictyobacter kobayashii sp. nov., D. alpinus sp. nov., and D. joshuensis sp. nov. and description of Dictyobacteraceae fam. nov. within the order Ktedonobacterales isolated from Tengu-no-mugimeshi.</title>
        <authorList>
            <person name="Wang C.M."/>
            <person name="Zheng Y."/>
            <person name="Sakai Y."/>
            <person name="Toyoda A."/>
            <person name="Minakuchi Y."/>
            <person name="Abe K."/>
            <person name="Yokota A."/>
            <person name="Yabe S."/>
        </authorList>
    </citation>
    <scope>NUCLEOTIDE SEQUENCE [LARGE SCALE GENOMIC DNA]</scope>
    <source>
        <strain evidence="2">Uno16</strain>
    </source>
</reference>
<evidence type="ECO:0000313" key="2">
    <source>
        <dbReference type="Proteomes" id="UP000287171"/>
    </source>
</evidence>
<evidence type="ECO:0008006" key="3">
    <source>
        <dbReference type="Google" id="ProtNLM"/>
    </source>
</evidence>
<sequence>MHFKRTILATVTLCMLISFTFLGSIFIPTSNRIAHAATISAPTIALSSKTAHIGQTLTLTGQGLAPQTDYQLALMLNGQGLRMLGGYFLTDGNGNLSKTFTFMEDNSSLIQGTYMVNLYPTDIYYNTPFIAQTSIQVVPAITPITGNPGLPITMRGTGFNAFETVQIFFGDSITGTSEGTTTSNEDGGVSFSFSMPAHLIPGSYPVTIVRSNKKPATVKGQIRVYPLTLSAPGGSKPHQIITVRGTGFAPNEYVNLTWNANGGQQLYNDAADSKGAFRFDVQLSPASSGTYTLQATGTLSNLSVTTSINVGPGISLYHPHYYDGDTNPGGTIEVDGGGFNANEQVDLYFQNVKNGVTTVTTDSTGSIAANITVPFQYSPTTKYYIYAKNKAATISVRSPFTFRPQGVGIDDGNGRITIGGFGANEQVQIVNHYQQPDQSNIATITADAEGNGIMLITWPSTPLGKTIPMAAIGQTTNLIATSTYSVEPTILAENATPENVIGKAGDVVRFAGQNFGANETINITFNDKVVATTTSQSDGSYEAAVTIPAIESVSTGPGNALVKAVGVTSGLIAGNSWNTTTFYYQPTLTITPTTGPSGTTITVTGTHFLAGVQIPVGWDGPFTADPDLWYYPQGTYVVVNTDQNGSFTATILANDLVSGQTYHVTATLSWPPIQPTTTFIAQ</sequence>
<name>A0A402B4G0_9CHLR</name>
<comment type="caution">
    <text evidence="1">The sequence shown here is derived from an EMBL/GenBank/DDBJ whole genome shotgun (WGS) entry which is preliminary data.</text>
</comment>
<evidence type="ECO:0000313" key="1">
    <source>
        <dbReference type="EMBL" id="GCE26220.1"/>
    </source>
</evidence>
<dbReference type="AlphaFoldDB" id="A0A402B4G0"/>
<organism evidence="1 2">
    <name type="scientific">Dictyobacter alpinus</name>
    <dbReference type="NCBI Taxonomy" id="2014873"/>
    <lineage>
        <taxon>Bacteria</taxon>
        <taxon>Bacillati</taxon>
        <taxon>Chloroflexota</taxon>
        <taxon>Ktedonobacteria</taxon>
        <taxon>Ktedonobacterales</taxon>
        <taxon>Dictyobacteraceae</taxon>
        <taxon>Dictyobacter</taxon>
    </lineage>
</organism>
<proteinExistence type="predicted"/>
<protein>
    <recommendedName>
        <fullName evidence="3">IPT/TIG domain-containing protein</fullName>
    </recommendedName>
</protein>
<dbReference type="EMBL" id="BIFT01000001">
    <property type="protein sequence ID" value="GCE26220.1"/>
    <property type="molecule type" value="Genomic_DNA"/>
</dbReference>